<dbReference type="EMBL" id="JAANIT010001755">
    <property type="protein sequence ID" value="KAG1538854.1"/>
    <property type="molecule type" value="Genomic_DNA"/>
</dbReference>
<feature type="compositionally biased region" description="Low complexity" evidence="1">
    <location>
        <begin position="296"/>
        <end position="305"/>
    </location>
</feature>
<dbReference type="AlphaFoldDB" id="A0A9P6Y4Z8"/>
<feature type="compositionally biased region" description="Basic residues" evidence="1">
    <location>
        <begin position="182"/>
        <end position="191"/>
    </location>
</feature>
<evidence type="ECO:0000256" key="1">
    <source>
        <dbReference type="SAM" id="MobiDB-lite"/>
    </source>
</evidence>
<organism evidence="2 3">
    <name type="scientific">Rhizopus oryzae</name>
    <name type="common">Mucormycosis agent</name>
    <name type="synonym">Rhizopus arrhizus var. delemar</name>
    <dbReference type="NCBI Taxonomy" id="64495"/>
    <lineage>
        <taxon>Eukaryota</taxon>
        <taxon>Fungi</taxon>
        <taxon>Fungi incertae sedis</taxon>
        <taxon>Mucoromycota</taxon>
        <taxon>Mucoromycotina</taxon>
        <taxon>Mucoromycetes</taxon>
        <taxon>Mucorales</taxon>
        <taxon>Mucorineae</taxon>
        <taxon>Rhizopodaceae</taxon>
        <taxon>Rhizopus</taxon>
    </lineage>
</organism>
<feature type="region of interest" description="Disordered" evidence="1">
    <location>
        <begin position="279"/>
        <end position="319"/>
    </location>
</feature>
<sequence>MHELVKKEKTRTDLDEAQQKRIAERAASKMAQVIQRRNRTSMMWGKKAVIKKYPDGRQEIIIPQVLTPEQEQYEFPPRSTLLKKLATFEKQQPAVEKKRPELNDLTAYFSQVTTNKDRVVTDWMSEVERHSSTKPKSTKTTLKNPSGTNGSNKIQFKSDAGKRWANRIQNTSLQPPDESSKKHYVPRRLLHKQKEPVAETVSRIQTMWKAYQQHPQQVIESKIGMTAMATTGERTPMAGMVHLVHMLHQSLKIQEQRSADRLAQLESLLKQEQQKRALAEASVQQLTHPPPPPPIRRSLASSRPSPTIPRTTRDRLGRR</sequence>
<evidence type="ECO:0000313" key="2">
    <source>
        <dbReference type="EMBL" id="KAG1538854.1"/>
    </source>
</evidence>
<proteinExistence type="predicted"/>
<accession>A0A9P6Y4Z8</accession>
<dbReference type="OrthoDB" id="2279208at2759"/>
<name>A0A9P6Y4Z8_RHIOR</name>
<comment type="caution">
    <text evidence="2">The sequence shown here is derived from an EMBL/GenBank/DDBJ whole genome shotgun (WGS) entry which is preliminary data.</text>
</comment>
<dbReference type="Proteomes" id="UP000717996">
    <property type="component" value="Unassembled WGS sequence"/>
</dbReference>
<protein>
    <submittedName>
        <fullName evidence="2">Uncharacterized protein</fullName>
    </submittedName>
</protein>
<feature type="region of interest" description="Disordered" evidence="1">
    <location>
        <begin position="169"/>
        <end position="196"/>
    </location>
</feature>
<reference evidence="2" key="1">
    <citation type="journal article" date="2020" name="Microb. Genom.">
        <title>Genetic diversity of clinical and environmental Mucorales isolates obtained from an investigation of mucormycosis cases among solid organ transplant recipients.</title>
        <authorList>
            <person name="Nguyen M.H."/>
            <person name="Kaul D."/>
            <person name="Muto C."/>
            <person name="Cheng S.J."/>
            <person name="Richter R.A."/>
            <person name="Bruno V.M."/>
            <person name="Liu G."/>
            <person name="Beyhan S."/>
            <person name="Sundermann A.J."/>
            <person name="Mounaud S."/>
            <person name="Pasculle A.W."/>
            <person name="Nierman W.C."/>
            <person name="Driscoll E."/>
            <person name="Cumbie R."/>
            <person name="Clancy C.J."/>
            <person name="Dupont C.L."/>
        </authorList>
    </citation>
    <scope>NUCLEOTIDE SEQUENCE</scope>
    <source>
        <strain evidence="2">GL16</strain>
    </source>
</reference>
<gene>
    <name evidence="2" type="ORF">G6F51_009505</name>
</gene>
<feature type="region of interest" description="Disordered" evidence="1">
    <location>
        <begin position="126"/>
        <end position="155"/>
    </location>
</feature>
<evidence type="ECO:0000313" key="3">
    <source>
        <dbReference type="Proteomes" id="UP000717996"/>
    </source>
</evidence>